<protein>
    <submittedName>
        <fullName evidence="4">Dehydrogenase</fullName>
    </submittedName>
</protein>
<dbReference type="InterPro" id="IPR002347">
    <property type="entry name" value="SDR_fam"/>
</dbReference>
<reference evidence="4" key="1">
    <citation type="journal article" date="2014" name="Int. J. Syst. Evol. Microbiol.">
        <title>Complete genome sequence of Corynebacterium casei LMG S-19264T (=DSM 44701T), isolated from a smear-ripened cheese.</title>
        <authorList>
            <consortium name="US DOE Joint Genome Institute (JGI-PGF)"/>
            <person name="Walter F."/>
            <person name="Albersmeier A."/>
            <person name="Kalinowski J."/>
            <person name="Ruckert C."/>
        </authorList>
    </citation>
    <scope>NUCLEOTIDE SEQUENCE</scope>
    <source>
        <strain evidence="4">KCTC 32296</strain>
    </source>
</reference>
<dbReference type="GO" id="GO:0016020">
    <property type="term" value="C:membrane"/>
    <property type="evidence" value="ECO:0007669"/>
    <property type="project" value="TreeGrafter"/>
</dbReference>
<dbReference type="PIRSF" id="PIRSF000126">
    <property type="entry name" value="11-beta-HSD1"/>
    <property type="match status" value="1"/>
</dbReference>
<dbReference type="PRINTS" id="PR00081">
    <property type="entry name" value="GDHRDH"/>
</dbReference>
<reference evidence="4" key="2">
    <citation type="submission" date="2020-09" db="EMBL/GenBank/DDBJ databases">
        <authorList>
            <person name="Sun Q."/>
            <person name="Kim S."/>
        </authorList>
    </citation>
    <scope>NUCLEOTIDE SEQUENCE</scope>
    <source>
        <strain evidence="4">KCTC 32296</strain>
    </source>
</reference>
<dbReference type="RefSeq" id="WP_189484860.1">
    <property type="nucleotide sequence ID" value="NZ_BMZB01000001.1"/>
</dbReference>
<dbReference type="PRINTS" id="PR00080">
    <property type="entry name" value="SDRFAMILY"/>
</dbReference>
<gene>
    <name evidence="4" type="primary">hetN</name>
    <name evidence="4" type="ORF">GCM10011273_05870</name>
</gene>
<comment type="similarity">
    <text evidence="1 3">Belongs to the short-chain dehydrogenases/reductases (SDR) family.</text>
</comment>
<evidence type="ECO:0000256" key="2">
    <source>
        <dbReference type="ARBA" id="ARBA00023002"/>
    </source>
</evidence>
<dbReference type="CDD" id="cd05233">
    <property type="entry name" value="SDR_c"/>
    <property type="match status" value="1"/>
</dbReference>
<keyword evidence="5" id="KW-1185">Reference proteome</keyword>
<dbReference type="Proteomes" id="UP000662572">
    <property type="component" value="Unassembled WGS sequence"/>
</dbReference>
<proteinExistence type="inferred from homology"/>
<sequence length="265" mass="28961">MSRRLVLITGASAGIGLAFARVYASHGWDVVVTGRRADRLEKLVEEIKLRFGVEAFAVPCDLSDPATPEKLMAAITALGRQVDGLVNNAGYSVPEGFVGNVWDSHRNFLQVLLHAPTELAHRVLPGMIERKFGRIINVASLAAYLPGSPGDTLYGPVKSYLLKFSQGLHLETRDHGVHVSALCPGWTYSEFHDVNGTRSKLSQSFPEWVWMGADEVAREGYLAAEANRAACVPGAPNKVVSAALKVLPDDWTLEFASNRLRKINR</sequence>
<dbReference type="InterPro" id="IPR036291">
    <property type="entry name" value="NAD(P)-bd_dom_sf"/>
</dbReference>
<evidence type="ECO:0000313" key="5">
    <source>
        <dbReference type="Proteomes" id="UP000662572"/>
    </source>
</evidence>
<dbReference type="EMBL" id="BMZB01000001">
    <property type="protein sequence ID" value="GGZ23662.1"/>
    <property type="molecule type" value="Genomic_DNA"/>
</dbReference>
<dbReference type="Pfam" id="PF00106">
    <property type="entry name" value="adh_short"/>
    <property type="match status" value="1"/>
</dbReference>
<dbReference type="Gene3D" id="3.40.50.720">
    <property type="entry name" value="NAD(P)-binding Rossmann-like Domain"/>
    <property type="match status" value="1"/>
</dbReference>
<dbReference type="GO" id="GO:0016491">
    <property type="term" value="F:oxidoreductase activity"/>
    <property type="evidence" value="ECO:0007669"/>
    <property type="project" value="UniProtKB-KW"/>
</dbReference>
<organism evidence="4 5">
    <name type="scientific">Asticcacaulis endophyticus</name>
    <dbReference type="NCBI Taxonomy" id="1395890"/>
    <lineage>
        <taxon>Bacteria</taxon>
        <taxon>Pseudomonadati</taxon>
        <taxon>Pseudomonadota</taxon>
        <taxon>Alphaproteobacteria</taxon>
        <taxon>Caulobacterales</taxon>
        <taxon>Caulobacteraceae</taxon>
        <taxon>Asticcacaulis</taxon>
    </lineage>
</organism>
<evidence type="ECO:0000256" key="3">
    <source>
        <dbReference type="RuleBase" id="RU000363"/>
    </source>
</evidence>
<dbReference type="PANTHER" id="PTHR44196">
    <property type="entry name" value="DEHYDROGENASE/REDUCTASE SDR FAMILY MEMBER 7B"/>
    <property type="match status" value="1"/>
</dbReference>
<evidence type="ECO:0000313" key="4">
    <source>
        <dbReference type="EMBL" id="GGZ23662.1"/>
    </source>
</evidence>
<comment type="caution">
    <text evidence="4">The sequence shown here is derived from an EMBL/GenBank/DDBJ whole genome shotgun (WGS) entry which is preliminary data.</text>
</comment>
<accession>A0A918PUY4</accession>
<evidence type="ECO:0000256" key="1">
    <source>
        <dbReference type="ARBA" id="ARBA00006484"/>
    </source>
</evidence>
<keyword evidence="2" id="KW-0560">Oxidoreductase</keyword>
<dbReference type="SUPFAM" id="SSF51735">
    <property type="entry name" value="NAD(P)-binding Rossmann-fold domains"/>
    <property type="match status" value="1"/>
</dbReference>
<dbReference type="PANTHER" id="PTHR44196:SF2">
    <property type="entry name" value="SHORT-CHAIN DEHYDROGENASE-RELATED"/>
    <property type="match status" value="1"/>
</dbReference>
<name>A0A918PUY4_9CAUL</name>
<dbReference type="AlphaFoldDB" id="A0A918PUY4"/>